<evidence type="ECO:0000256" key="8">
    <source>
        <dbReference type="ARBA" id="ARBA00023136"/>
    </source>
</evidence>
<dbReference type="GO" id="GO:0042761">
    <property type="term" value="P:very long-chain fatty acid biosynthetic process"/>
    <property type="evidence" value="ECO:0007669"/>
    <property type="project" value="TreeGrafter"/>
</dbReference>
<dbReference type="AlphaFoldDB" id="A0A024UN53"/>
<evidence type="ECO:0000256" key="4">
    <source>
        <dbReference type="ARBA" id="ARBA00022692"/>
    </source>
</evidence>
<dbReference type="EC" id="2.3.1.-" evidence="10"/>
<evidence type="ECO:0000256" key="7">
    <source>
        <dbReference type="ARBA" id="ARBA00023098"/>
    </source>
</evidence>
<gene>
    <name evidence="11" type="ORF">H310_03128</name>
</gene>
<evidence type="ECO:0000256" key="5">
    <source>
        <dbReference type="ARBA" id="ARBA00022832"/>
    </source>
</evidence>
<comment type="similarity">
    <text evidence="10">Belongs to the ELO family.</text>
</comment>
<dbReference type="EMBL" id="KI913955">
    <property type="protein sequence ID" value="ETW07043.1"/>
    <property type="molecule type" value="Genomic_DNA"/>
</dbReference>
<evidence type="ECO:0000256" key="10">
    <source>
        <dbReference type="RuleBase" id="RU361115"/>
    </source>
</evidence>
<keyword evidence="7 10" id="KW-0443">Lipid metabolism</keyword>
<comment type="subcellular location">
    <subcellularLocation>
        <location evidence="1">Membrane</location>
        <topology evidence="1">Multi-pass membrane protein</topology>
    </subcellularLocation>
</comment>
<feature type="transmembrane region" description="Helical" evidence="10">
    <location>
        <begin position="184"/>
        <end position="203"/>
    </location>
</feature>
<name>A0A024UN53_9STRA</name>
<dbReference type="Pfam" id="PF01151">
    <property type="entry name" value="ELO"/>
    <property type="match status" value="1"/>
</dbReference>
<evidence type="ECO:0000313" key="11">
    <source>
        <dbReference type="EMBL" id="ETW07043.1"/>
    </source>
</evidence>
<evidence type="ECO:0000256" key="6">
    <source>
        <dbReference type="ARBA" id="ARBA00022989"/>
    </source>
</evidence>
<feature type="transmembrane region" description="Helical" evidence="10">
    <location>
        <begin position="48"/>
        <end position="67"/>
    </location>
</feature>
<keyword evidence="2 10" id="KW-0444">Lipid biosynthesis</keyword>
<dbReference type="GO" id="GO:0005789">
    <property type="term" value="C:endoplasmic reticulum membrane"/>
    <property type="evidence" value="ECO:0007669"/>
    <property type="project" value="TreeGrafter"/>
</dbReference>
<dbReference type="GO" id="GO:0034625">
    <property type="term" value="P:fatty acid elongation, monounsaturated fatty acid"/>
    <property type="evidence" value="ECO:0007669"/>
    <property type="project" value="TreeGrafter"/>
</dbReference>
<dbReference type="GO" id="GO:0019367">
    <property type="term" value="P:fatty acid elongation, saturated fatty acid"/>
    <property type="evidence" value="ECO:0007669"/>
    <property type="project" value="TreeGrafter"/>
</dbReference>
<dbReference type="PANTHER" id="PTHR11157">
    <property type="entry name" value="FATTY ACID ACYL TRANSFERASE-RELATED"/>
    <property type="match status" value="1"/>
</dbReference>
<sequence length="293" mass="33573">MDEVHAATAAVAERTLYLHEFYPCLAPLYPFAFENSFMLTWEAQFCRSTMYMCMALCAAYGFSCYVGKKFMRSREAFDLTPALALWNLTLSVFSACGALRTVPFLVHSIYHHGVYHSVCSDATLHYGNGPVGFWVSLFIFSKIPELFDTFFVVIRKKPLRFLHWYHHITVLLYCWHAYSVLSSSGLYFVAMNYTVHAVMYMYYFLTALGYRPRWAYVVTMLQMSQMVVGVAVCVANVIFLSTSSSPSSAVCHASHSNLLFGVVMYASYFALFLHFFIQRYSTSPVHEQSKKEQ</sequence>
<evidence type="ECO:0000256" key="3">
    <source>
        <dbReference type="ARBA" id="ARBA00022679"/>
    </source>
</evidence>
<dbReference type="VEuPathDB" id="FungiDB:H310_03128"/>
<keyword evidence="8 10" id="KW-0472">Membrane</keyword>
<accession>A0A024UN53</accession>
<evidence type="ECO:0000256" key="2">
    <source>
        <dbReference type="ARBA" id="ARBA00022516"/>
    </source>
</evidence>
<dbReference type="GO" id="GO:0034626">
    <property type="term" value="P:fatty acid elongation, polyunsaturated fatty acid"/>
    <property type="evidence" value="ECO:0007669"/>
    <property type="project" value="TreeGrafter"/>
</dbReference>
<dbReference type="EMBL" id="KI913955">
    <property type="protein sequence ID" value="ETW07042.1"/>
    <property type="molecule type" value="Genomic_DNA"/>
</dbReference>
<feature type="transmembrane region" description="Helical" evidence="10">
    <location>
        <begin position="258"/>
        <end position="277"/>
    </location>
</feature>
<dbReference type="STRING" id="157072.A0A024UN53"/>
<reference evidence="11" key="1">
    <citation type="submission" date="2013-12" db="EMBL/GenBank/DDBJ databases">
        <title>The Genome Sequence of Aphanomyces invadans NJM9701.</title>
        <authorList>
            <consortium name="The Broad Institute Genomics Platform"/>
            <person name="Russ C."/>
            <person name="Tyler B."/>
            <person name="van West P."/>
            <person name="Dieguez-Uribeondo J."/>
            <person name="Young S.K."/>
            <person name="Zeng Q."/>
            <person name="Gargeya S."/>
            <person name="Fitzgerald M."/>
            <person name="Abouelleil A."/>
            <person name="Alvarado L."/>
            <person name="Chapman S.B."/>
            <person name="Gainer-Dewar J."/>
            <person name="Goldberg J."/>
            <person name="Griggs A."/>
            <person name="Gujja S."/>
            <person name="Hansen M."/>
            <person name="Howarth C."/>
            <person name="Imamovic A."/>
            <person name="Ireland A."/>
            <person name="Larimer J."/>
            <person name="McCowan C."/>
            <person name="Murphy C."/>
            <person name="Pearson M."/>
            <person name="Poon T.W."/>
            <person name="Priest M."/>
            <person name="Roberts A."/>
            <person name="Saif S."/>
            <person name="Shea T."/>
            <person name="Sykes S."/>
            <person name="Wortman J."/>
            <person name="Nusbaum C."/>
            <person name="Birren B."/>
        </authorList>
    </citation>
    <scope>NUCLEOTIDE SEQUENCE [LARGE SCALE GENOMIC DNA]</scope>
    <source>
        <strain evidence="11">NJM9701</strain>
    </source>
</reference>
<protein>
    <recommendedName>
        <fullName evidence="10">Elongation of fatty acids protein</fullName>
        <ecNumber evidence="10">2.3.1.-</ecNumber>
    </recommendedName>
</protein>
<proteinExistence type="inferred from homology"/>
<keyword evidence="3 10" id="KW-0808">Transferase</keyword>
<keyword evidence="9 10" id="KW-0275">Fatty acid biosynthesis</keyword>
<comment type="catalytic activity">
    <reaction evidence="10">
        <text>an acyl-CoA + malonyl-CoA + H(+) = a 3-oxoacyl-CoA + CO2 + CoA</text>
        <dbReference type="Rhea" id="RHEA:50252"/>
        <dbReference type="ChEBI" id="CHEBI:15378"/>
        <dbReference type="ChEBI" id="CHEBI:16526"/>
        <dbReference type="ChEBI" id="CHEBI:57287"/>
        <dbReference type="ChEBI" id="CHEBI:57384"/>
        <dbReference type="ChEBI" id="CHEBI:58342"/>
        <dbReference type="ChEBI" id="CHEBI:90726"/>
    </reaction>
    <physiologicalReaction direction="left-to-right" evidence="10">
        <dbReference type="Rhea" id="RHEA:50253"/>
    </physiologicalReaction>
</comment>
<dbReference type="InterPro" id="IPR030457">
    <property type="entry name" value="ELO_CS"/>
</dbReference>
<evidence type="ECO:0000256" key="1">
    <source>
        <dbReference type="ARBA" id="ARBA00004141"/>
    </source>
</evidence>
<dbReference type="eggNOG" id="KOG3072">
    <property type="taxonomic scope" value="Eukaryota"/>
</dbReference>
<dbReference type="PROSITE" id="PS01188">
    <property type="entry name" value="ELO"/>
    <property type="match status" value="1"/>
</dbReference>
<dbReference type="OrthoDB" id="434092at2759"/>
<dbReference type="RefSeq" id="XP_008865118.1">
    <property type="nucleotide sequence ID" value="XM_008866896.1"/>
</dbReference>
<dbReference type="GeneID" id="20080178"/>
<feature type="transmembrane region" description="Helical" evidence="10">
    <location>
        <begin position="131"/>
        <end position="154"/>
    </location>
</feature>
<keyword evidence="6 10" id="KW-1133">Transmembrane helix</keyword>
<keyword evidence="4 10" id="KW-0812">Transmembrane</keyword>
<evidence type="ECO:0000256" key="9">
    <source>
        <dbReference type="ARBA" id="ARBA00023160"/>
    </source>
</evidence>
<dbReference type="GO" id="GO:0009922">
    <property type="term" value="F:fatty acid elongase activity"/>
    <property type="evidence" value="ECO:0007669"/>
    <property type="project" value="InterPro"/>
</dbReference>
<dbReference type="GO" id="GO:0030148">
    <property type="term" value="P:sphingolipid biosynthetic process"/>
    <property type="evidence" value="ECO:0007669"/>
    <property type="project" value="TreeGrafter"/>
</dbReference>
<dbReference type="InterPro" id="IPR002076">
    <property type="entry name" value="ELO_fam"/>
</dbReference>
<dbReference type="PANTHER" id="PTHR11157:SF17">
    <property type="entry name" value="ELONGATION OF VERY LONG CHAIN FATTY ACIDS PROTEIN 6"/>
    <property type="match status" value="1"/>
</dbReference>
<feature type="transmembrane region" description="Helical" evidence="10">
    <location>
        <begin position="215"/>
        <end position="238"/>
    </location>
</feature>
<organism evidence="11">
    <name type="scientific">Aphanomyces invadans</name>
    <dbReference type="NCBI Taxonomy" id="157072"/>
    <lineage>
        <taxon>Eukaryota</taxon>
        <taxon>Sar</taxon>
        <taxon>Stramenopiles</taxon>
        <taxon>Oomycota</taxon>
        <taxon>Saprolegniomycetes</taxon>
        <taxon>Saprolegniales</taxon>
        <taxon>Verrucalvaceae</taxon>
        <taxon>Aphanomyces</taxon>
    </lineage>
</organism>
<dbReference type="RefSeq" id="XP_008865117.1">
    <property type="nucleotide sequence ID" value="XM_008866895.1"/>
</dbReference>
<keyword evidence="5 10" id="KW-0276">Fatty acid metabolism</keyword>
<feature type="transmembrane region" description="Helical" evidence="10">
    <location>
        <begin position="161"/>
        <end position="178"/>
    </location>
</feature>
<feature type="transmembrane region" description="Helical" evidence="10">
    <location>
        <begin position="79"/>
        <end position="100"/>
    </location>
</feature>